<dbReference type="InterPro" id="IPR029039">
    <property type="entry name" value="Flavoprotein-like_sf"/>
</dbReference>
<evidence type="ECO:0000313" key="8">
    <source>
        <dbReference type="EMBL" id="GLL09686.1"/>
    </source>
</evidence>
<comment type="catalytic activity">
    <reaction evidence="6">
        <text>2 a quinone + NADH + H(+) = 2 a 1,4-benzosemiquinone + NAD(+)</text>
        <dbReference type="Rhea" id="RHEA:65952"/>
        <dbReference type="ChEBI" id="CHEBI:15378"/>
        <dbReference type="ChEBI" id="CHEBI:57540"/>
        <dbReference type="ChEBI" id="CHEBI:57945"/>
        <dbReference type="ChEBI" id="CHEBI:132124"/>
        <dbReference type="ChEBI" id="CHEBI:134225"/>
    </reaction>
</comment>
<keyword evidence="2 6" id="KW-0288">FMN</keyword>
<reference evidence="8" key="1">
    <citation type="journal article" date="2014" name="Int. J. Syst. Evol. Microbiol.">
        <title>Complete genome sequence of Corynebacterium casei LMG S-19264T (=DSM 44701T), isolated from a smear-ripened cheese.</title>
        <authorList>
            <consortium name="US DOE Joint Genome Institute (JGI-PGF)"/>
            <person name="Walter F."/>
            <person name="Albersmeier A."/>
            <person name="Kalinowski J."/>
            <person name="Ruckert C."/>
        </authorList>
    </citation>
    <scope>NUCLEOTIDE SEQUENCE</scope>
    <source>
        <strain evidence="8">VKM Ac-1069</strain>
    </source>
</reference>
<feature type="binding site" evidence="6">
    <location>
        <position position="10"/>
    </location>
    <ligand>
        <name>FMN</name>
        <dbReference type="ChEBI" id="CHEBI:58210"/>
    </ligand>
</feature>
<dbReference type="EMBL" id="BSFQ01000002">
    <property type="protein sequence ID" value="GLL09686.1"/>
    <property type="molecule type" value="Genomic_DNA"/>
</dbReference>
<name>A0A9W6NUQ4_9PSEU</name>
<comment type="function">
    <text evidence="6">Quinone reductase that provides resistance to thiol-specific stress caused by electrophilic quinones.</text>
</comment>
<dbReference type="GO" id="GO:0009055">
    <property type="term" value="F:electron transfer activity"/>
    <property type="evidence" value="ECO:0007669"/>
    <property type="project" value="UniProtKB-UniRule"/>
</dbReference>
<evidence type="ECO:0000259" key="7">
    <source>
        <dbReference type="Pfam" id="PF02525"/>
    </source>
</evidence>
<comment type="cofactor">
    <cofactor evidence="6">
        <name>FMN</name>
        <dbReference type="ChEBI" id="CHEBI:58210"/>
    </cofactor>
    <text evidence="6">Binds 1 FMN per subunit.</text>
</comment>
<dbReference type="PANTHER" id="PTHR43741">
    <property type="entry name" value="FMN-DEPENDENT NADH-AZOREDUCTASE 1"/>
    <property type="match status" value="1"/>
</dbReference>
<comment type="caution">
    <text evidence="8">The sequence shown here is derived from an EMBL/GenBank/DDBJ whole genome shotgun (WGS) entry which is preliminary data.</text>
</comment>
<evidence type="ECO:0000256" key="5">
    <source>
        <dbReference type="ARBA" id="ARBA00048542"/>
    </source>
</evidence>
<dbReference type="GO" id="GO:0016652">
    <property type="term" value="F:oxidoreductase activity, acting on NAD(P)H as acceptor"/>
    <property type="evidence" value="ECO:0007669"/>
    <property type="project" value="UniProtKB-UniRule"/>
</dbReference>
<dbReference type="InterPro" id="IPR003680">
    <property type="entry name" value="Flavodoxin_fold"/>
</dbReference>
<dbReference type="InterPro" id="IPR023048">
    <property type="entry name" value="NADH:quinone_OxRdtase_FMN_depd"/>
</dbReference>
<comment type="catalytic activity">
    <reaction evidence="5">
        <text>N,N-dimethyl-1,4-phenylenediamine + anthranilate + 2 NAD(+) = 2-(4-dimethylaminophenyl)diazenylbenzoate + 2 NADH + 2 H(+)</text>
        <dbReference type="Rhea" id="RHEA:55872"/>
        <dbReference type="ChEBI" id="CHEBI:15378"/>
        <dbReference type="ChEBI" id="CHEBI:15783"/>
        <dbReference type="ChEBI" id="CHEBI:16567"/>
        <dbReference type="ChEBI" id="CHEBI:57540"/>
        <dbReference type="ChEBI" id="CHEBI:57945"/>
        <dbReference type="ChEBI" id="CHEBI:71579"/>
        <dbReference type="EC" id="1.7.1.17"/>
    </reaction>
    <physiologicalReaction direction="right-to-left" evidence="5">
        <dbReference type="Rhea" id="RHEA:55874"/>
    </physiologicalReaction>
</comment>
<evidence type="ECO:0000256" key="1">
    <source>
        <dbReference type="ARBA" id="ARBA00022630"/>
    </source>
</evidence>
<dbReference type="GO" id="GO:0016655">
    <property type="term" value="F:oxidoreductase activity, acting on NAD(P)H, quinone or similar compound as acceptor"/>
    <property type="evidence" value="ECO:0007669"/>
    <property type="project" value="InterPro"/>
</dbReference>
<evidence type="ECO:0000313" key="9">
    <source>
        <dbReference type="Proteomes" id="UP001143463"/>
    </source>
</evidence>
<sequence>MPTLLHLDSSADLQHSRTRALTARFAEVWRNAGPDHLVLRRDLHRDALPHFPDPALHWPPRLRPAGAAPPLEAETLQRELIEELTDADVLLVGAPLYNYSVPSTLKAWLDYIHIPGVTVPFDGPTQPLAGRPAVVVSSQGAVYDPGTAQEGWDHAVPVLEIVLGASLGMAVTVVTVPLGLAETVPALADQRGRAAAEFAAAQETLAALATKLAATRS</sequence>
<dbReference type="PANTHER" id="PTHR43741:SF4">
    <property type="entry name" value="FMN-DEPENDENT NADH:QUINONE OXIDOREDUCTASE"/>
    <property type="match status" value="1"/>
</dbReference>
<evidence type="ECO:0000256" key="2">
    <source>
        <dbReference type="ARBA" id="ARBA00022643"/>
    </source>
</evidence>
<dbReference type="Gene3D" id="3.40.50.360">
    <property type="match status" value="1"/>
</dbReference>
<evidence type="ECO:0000256" key="3">
    <source>
        <dbReference type="ARBA" id="ARBA00023002"/>
    </source>
</evidence>
<proteinExistence type="inferred from homology"/>
<gene>
    <name evidence="6 8" type="primary">azoR</name>
    <name evidence="8" type="ORF">GCM10017577_08260</name>
</gene>
<protein>
    <recommendedName>
        <fullName evidence="6">FMN dependent NADH:quinone oxidoreductase</fullName>
        <ecNumber evidence="6">1.6.5.-</ecNumber>
    </recommendedName>
    <alternativeName>
        <fullName evidence="6">Azo-dye reductase</fullName>
    </alternativeName>
    <alternativeName>
        <fullName evidence="6">FMN-dependent NADH-azo compound oxidoreductase</fullName>
    </alternativeName>
    <alternativeName>
        <fullName evidence="6">FMN-dependent NADH-azoreductase</fullName>
        <ecNumber evidence="6">1.7.1.17</ecNumber>
    </alternativeName>
</protein>
<dbReference type="Pfam" id="PF02525">
    <property type="entry name" value="Flavodoxin_2"/>
    <property type="match status" value="1"/>
</dbReference>
<keyword evidence="1 6" id="KW-0285">Flavoprotein</keyword>
<dbReference type="GO" id="GO:0010181">
    <property type="term" value="F:FMN binding"/>
    <property type="evidence" value="ECO:0007669"/>
    <property type="project" value="UniProtKB-UniRule"/>
</dbReference>
<dbReference type="EC" id="1.7.1.17" evidence="6"/>
<comment type="subunit">
    <text evidence="6">Homodimer.</text>
</comment>
<comment type="caution">
    <text evidence="6">Lacks conserved residue(s) required for the propagation of feature annotation.</text>
</comment>
<dbReference type="InterPro" id="IPR050104">
    <property type="entry name" value="FMN-dep_NADH:Q_OxRdtase_AzoR1"/>
</dbReference>
<dbReference type="EC" id="1.6.5.-" evidence="6"/>
<accession>A0A9W6NUQ4</accession>
<feature type="domain" description="Flavodoxin-like fold" evidence="7">
    <location>
        <begin position="3"/>
        <end position="181"/>
    </location>
</feature>
<evidence type="ECO:0000256" key="6">
    <source>
        <dbReference type="HAMAP-Rule" id="MF_01216"/>
    </source>
</evidence>
<evidence type="ECO:0000256" key="4">
    <source>
        <dbReference type="ARBA" id="ARBA00023027"/>
    </source>
</evidence>
<dbReference type="RefSeq" id="WP_051736684.1">
    <property type="nucleotide sequence ID" value="NZ_BAAAUZ010000013.1"/>
</dbReference>
<organism evidence="8 9">
    <name type="scientific">Pseudonocardia halophobica</name>
    <dbReference type="NCBI Taxonomy" id="29401"/>
    <lineage>
        <taxon>Bacteria</taxon>
        <taxon>Bacillati</taxon>
        <taxon>Actinomycetota</taxon>
        <taxon>Actinomycetes</taxon>
        <taxon>Pseudonocardiales</taxon>
        <taxon>Pseudonocardiaceae</taxon>
        <taxon>Pseudonocardia</taxon>
    </lineage>
</organism>
<keyword evidence="4 6" id="KW-0520">NAD</keyword>
<dbReference type="Proteomes" id="UP001143463">
    <property type="component" value="Unassembled WGS sequence"/>
</dbReference>
<dbReference type="SUPFAM" id="SSF52218">
    <property type="entry name" value="Flavoproteins"/>
    <property type="match status" value="1"/>
</dbReference>
<dbReference type="AlphaFoldDB" id="A0A9W6NUQ4"/>
<reference evidence="8" key="2">
    <citation type="submission" date="2023-01" db="EMBL/GenBank/DDBJ databases">
        <authorList>
            <person name="Sun Q."/>
            <person name="Evtushenko L."/>
        </authorList>
    </citation>
    <scope>NUCLEOTIDE SEQUENCE</scope>
    <source>
        <strain evidence="8">VKM Ac-1069</strain>
    </source>
</reference>
<comment type="similarity">
    <text evidence="6">Belongs to the azoreductase type 1 family.</text>
</comment>
<comment type="function">
    <text evidence="6">Also exhibits azoreductase activity. Catalyzes the reductive cleavage of the azo bond in aromatic azo compounds to the corresponding amines.</text>
</comment>
<keyword evidence="3 6" id="KW-0560">Oxidoreductase</keyword>
<dbReference type="HAMAP" id="MF_01216">
    <property type="entry name" value="Azoreductase_type1"/>
    <property type="match status" value="1"/>
</dbReference>
<keyword evidence="9" id="KW-1185">Reference proteome</keyword>